<dbReference type="Pfam" id="PF01841">
    <property type="entry name" value="Transglut_core"/>
    <property type="match status" value="1"/>
</dbReference>
<dbReference type="GeneID" id="94348334"/>
<evidence type="ECO:0000259" key="4">
    <source>
        <dbReference type="PROSITE" id="PS51498"/>
    </source>
</evidence>
<feature type="domain" description="MABP" evidence="4">
    <location>
        <begin position="160"/>
        <end position="315"/>
    </location>
</feature>
<dbReference type="Gene3D" id="3.10.620.30">
    <property type="match status" value="1"/>
</dbReference>
<dbReference type="EMBL" id="SHOA02000016">
    <property type="protein sequence ID" value="TDH68523.1"/>
    <property type="molecule type" value="Genomic_DNA"/>
</dbReference>
<dbReference type="InterPro" id="IPR038765">
    <property type="entry name" value="Papain-like_cys_pep_sf"/>
</dbReference>
<evidence type="ECO:0000313" key="5">
    <source>
        <dbReference type="EMBL" id="TDH68523.1"/>
    </source>
</evidence>
<dbReference type="PROSITE" id="PS51498">
    <property type="entry name" value="MABP"/>
    <property type="match status" value="1"/>
</dbReference>
<dbReference type="PANTHER" id="PTHR12143:SF19">
    <property type="entry name" value="PEPTIDE-N(4)-(N-ACETYL-BETA-GLUCOSAMINYL)ASPARAGINE AMIDASE"/>
    <property type="match status" value="1"/>
</dbReference>
<evidence type="ECO:0000313" key="6">
    <source>
        <dbReference type="Proteomes" id="UP000294530"/>
    </source>
</evidence>
<dbReference type="SUPFAM" id="SSF54001">
    <property type="entry name" value="Cysteine proteinases"/>
    <property type="match status" value="1"/>
</dbReference>
<dbReference type="RefSeq" id="XP_067818022.1">
    <property type="nucleotide sequence ID" value="XM_067962663.1"/>
</dbReference>
<name>A0A976FKL4_BRELC</name>
<evidence type="ECO:0000256" key="3">
    <source>
        <dbReference type="ARBA" id="ARBA00022833"/>
    </source>
</evidence>
<reference evidence="5 6" key="1">
    <citation type="journal article" date="2021" name="Genome Biol.">
        <title>AFLAP: assembly-free linkage analysis pipeline using k-mers from genome sequencing data.</title>
        <authorList>
            <person name="Fletcher K."/>
            <person name="Zhang L."/>
            <person name="Gil J."/>
            <person name="Han R."/>
            <person name="Cavanaugh K."/>
            <person name="Michelmore R."/>
        </authorList>
    </citation>
    <scope>NUCLEOTIDE SEQUENCE [LARGE SCALE GENOMIC DNA]</scope>
    <source>
        <strain evidence="5 6">SF5</strain>
    </source>
</reference>
<keyword evidence="2" id="KW-0479">Metal-binding</keyword>
<dbReference type="Gene3D" id="2.20.25.10">
    <property type="match status" value="1"/>
</dbReference>
<dbReference type="InterPro" id="IPR050883">
    <property type="entry name" value="PNGase"/>
</dbReference>
<dbReference type="OrthoDB" id="409136at2759"/>
<accession>A0A976FKL4</accession>
<dbReference type="Gene3D" id="2.100.10.50">
    <property type="match status" value="2"/>
</dbReference>
<evidence type="ECO:0000256" key="1">
    <source>
        <dbReference type="ARBA" id="ARBA00009390"/>
    </source>
</evidence>
<dbReference type="InterPro" id="IPR023341">
    <property type="entry name" value="MABP"/>
</dbReference>
<dbReference type="SUPFAM" id="SSF51101">
    <property type="entry name" value="Mannose-binding lectins"/>
    <property type="match status" value="1"/>
</dbReference>
<dbReference type="InterPro" id="IPR036404">
    <property type="entry name" value="Jacalin-like_lectin_dom_sf"/>
</dbReference>
<gene>
    <name evidence="5" type="ORF">CCR75_004577</name>
</gene>
<evidence type="ECO:0000256" key="2">
    <source>
        <dbReference type="ARBA" id="ARBA00022723"/>
    </source>
</evidence>
<protein>
    <recommendedName>
        <fullName evidence="4">MABP domain-containing protein</fullName>
    </recommendedName>
</protein>
<dbReference type="AlphaFoldDB" id="A0A976FKL4"/>
<comment type="similarity">
    <text evidence="1">Belongs to the transglutaminase-like superfamily. PNGase family.</text>
</comment>
<keyword evidence="6" id="KW-1185">Reference proteome</keyword>
<dbReference type="InterPro" id="IPR001229">
    <property type="entry name" value="Jacalin-like_lectin_dom"/>
</dbReference>
<dbReference type="Pfam" id="PF01419">
    <property type="entry name" value="Jacalin"/>
    <property type="match status" value="1"/>
</dbReference>
<dbReference type="Proteomes" id="UP000294530">
    <property type="component" value="Unassembled WGS sequence"/>
</dbReference>
<dbReference type="KEGG" id="blac:94348334"/>
<dbReference type="GO" id="GO:0005634">
    <property type="term" value="C:nucleus"/>
    <property type="evidence" value="ECO:0007669"/>
    <property type="project" value="TreeGrafter"/>
</dbReference>
<dbReference type="GO" id="GO:0046872">
    <property type="term" value="F:metal ion binding"/>
    <property type="evidence" value="ECO:0007669"/>
    <property type="project" value="UniProtKB-KW"/>
</dbReference>
<dbReference type="GO" id="GO:0005829">
    <property type="term" value="C:cytosol"/>
    <property type="evidence" value="ECO:0007669"/>
    <property type="project" value="TreeGrafter"/>
</dbReference>
<dbReference type="InterPro" id="IPR002931">
    <property type="entry name" value="Transglutaminase-like"/>
</dbReference>
<organism evidence="5 6">
    <name type="scientific">Bremia lactucae</name>
    <name type="common">Lettuce downy mildew</name>
    <dbReference type="NCBI Taxonomy" id="4779"/>
    <lineage>
        <taxon>Eukaryota</taxon>
        <taxon>Sar</taxon>
        <taxon>Stramenopiles</taxon>
        <taxon>Oomycota</taxon>
        <taxon>Peronosporomycetes</taxon>
        <taxon>Peronosporales</taxon>
        <taxon>Peronosporaceae</taxon>
        <taxon>Bremia</taxon>
    </lineage>
</organism>
<dbReference type="GO" id="GO:0000224">
    <property type="term" value="F:peptide-N4-(N-acetyl-beta-glucosaminyl)asparagine amidase activity"/>
    <property type="evidence" value="ECO:0007669"/>
    <property type="project" value="TreeGrafter"/>
</dbReference>
<dbReference type="SMART" id="SM00460">
    <property type="entry name" value="TGc"/>
    <property type="match status" value="1"/>
</dbReference>
<dbReference type="GO" id="GO:0006516">
    <property type="term" value="P:glycoprotein catabolic process"/>
    <property type="evidence" value="ECO:0007669"/>
    <property type="project" value="TreeGrafter"/>
</dbReference>
<dbReference type="Gene3D" id="2.100.10.30">
    <property type="entry name" value="Jacalin-like lectin domain"/>
    <property type="match status" value="1"/>
</dbReference>
<dbReference type="PANTHER" id="PTHR12143">
    <property type="entry name" value="PEPTIDE N-GLYCANASE PNGASE -RELATED"/>
    <property type="match status" value="1"/>
</dbReference>
<keyword evidence="3" id="KW-0862">Zinc</keyword>
<proteinExistence type="inferred from homology"/>
<comment type="caution">
    <text evidence="5">The sequence shown here is derived from an EMBL/GenBank/DDBJ whole genome shotgun (WGS) entry which is preliminary data.</text>
</comment>
<sequence>MNAGETIDVVVVYQLQEFYMSTQASSDRKSIAVDLLQCQLLSLLGVMPNEQLLVSSYGEIIYSRTKKDVHTIAIATASRPRFFLFSSVGSTQALASDWRQICTKSTFGNAAVIQPAFRKISSGSTDPLDLLICEPCAKTCTTEYQVVSPLESSTSSALSSRFISDITIATGDVDVPAPSGFTKLPVDLNFSASGDYAYLCIKRGGARALTQLHVFWKDHSDDTNFGTESPSSVRGPEYSVTIVNTAPTEVTGSKVCIAYDFVQILGNTKALAITDIAVVAGDQSPPSRAYVMIPHDLNDGALGTVPVYLYYSLSILGGFVCNTGQHHSEFGECLFAARHLTGLDHVFDLMNENLTDAQSILAADRQQRDAKFLDAHHRQHQPSMRQRLQYGLQRAQSYEKKHMQEEALKRIPVENLRERARANAAPMPLFEHELLKQLLHWFKHEFFTWMNQPRCSSCNHEHTRSVRVEKPSTLEEVAGQASRVEVYECPVCETYTRFPRYNDPLKLLATRTGRCGEWANCFTLCCRAMGFEARYVLDVTDHVWTEVYSNHSKRWLHCDACEDQLDCPLTYEVGWGKKLSYIFSFAYDEVVDTARRYTQNWPEMCARRQDVSELWLRTTIMQINNELREQQSPERKRILTNRAKSESEELLRGRVIQKSEIKGRVSGSAGWRSQRKEDGTEMNANLETSRTGTLAHPSLPFEAADLLQQIFKNMVVGCQSSKCFNPYCYSNQTGFRIVEASSDINYRAATAIKLVNDLDSYNFPIESLELWQCSSRSNVLLNVVWSKQPVIYLPLQDSPSKKGSVPLIDISGHGQHVQNSQHCALRKPFRISQTGQAIDTDNDAREDEAYGMQLQGGKFLAITAQTIPRVGGFALSFLIRFDLNEGLLGKNSGIRNILMVRLGSVKSSCSMEFCVNWDQATNVYSYSLKANKTSSSATLPLAFGHYAHIALLRNDDGVVAFLNRTKLEILVANGKLSGQDYDITIQGPPSNVNCVAAVISHVAIIPANSLDEIQAFCAAMHRNFVSAPPLKAFGPNGKCSEARCSDIAAGMQSKYRVARIFIWGHDFFDGIQFVYEKVQESSDTTSTVTTRFGSLVGNSIANNQASQPSKIFELLQDEVISGISGSKGAWIDSLTLRTNFGRTITCGGEGGVGFTVPIPAQTEIRSILFKIGDHLTDICAFILESSLIKTIEGIITVSLT</sequence>